<keyword evidence="3" id="KW-0812">Transmembrane</keyword>
<dbReference type="AlphaFoldDB" id="G3UER0"/>
<dbReference type="Ensembl" id="ENSLAFT00000029150.1">
    <property type="protein sequence ID" value="ENSLAFP00000026318.1"/>
    <property type="gene ID" value="ENSLAFG00000021966.2"/>
</dbReference>
<dbReference type="GeneTree" id="ENSGT00950000182917"/>
<keyword evidence="3" id="KW-0472">Membrane</keyword>
<evidence type="ECO:0000313" key="4">
    <source>
        <dbReference type="Ensembl" id="ENSLAFP00000026318.1"/>
    </source>
</evidence>
<name>G3UER0_LOXAF</name>
<dbReference type="Proteomes" id="UP000007646">
    <property type="component" value="Unassembled WGS sequence"/>
</dbReference>
<gene>
    <name evidence="4" type="primary">TTC39A</name>
</gene>
<feature type="transmembrane region" description="Helical" evidence="3">
    <location>
        <begin position="216"/>
        <end position="236"/>
    </location>
</feature>
<dbReference type="Gene3D" id="1.25.40.10">
    <property type="entry name" value="Tetratricopeptide repeat domain"/>
    <property type="match status" value="1"/>
</dbReference>
<sequence>LHEALDQCMTALDLFLTNQFSEALSYLKPRTKESMYHSLTYAKVACLWALETCQEPRLHAQGSAGPQGSCAGHRKKSSVTDSFSSLVHRTTMDKFTEVSPQKEIHAEVCYAECLLQRAALTFLQDENMVSFIKGGIKVRNSYQTYKELDNLVQSSQYCKGENHRHFEGGVKLGVGAFNLTLSMLPTRILRLLEFVGFSGNKAGQLLKQRSGRFSPIVLTSPILCAVFPLFLIYYLISECPYISVGVHSVFLYEFSSGFQPLAGSSLAAYREEAAVVQGLATGGQHRDRLFFGWSEENQASYALCYPFVSYLHTLSTSRSSMAYRGQVLWCASPGLRLEATYIYMKAAYLSMFGEEDYKPFGDDEVELFRAVPGLKLKIAGKSLPTEKFAIRKSRRYLSPKPISLPIPALEMMYIWNGYAVIGKQQELTDGILEIITQAEEMLGKGPENEYSVDDECLVKLLKGLCLRYLGRVHEAEENFRSIYANEKKIKYDHYLIPNALLELALLFMEQGRNEEAVKFLETAKQNYKNYSMESRTHFRIQAAMLQAKSSLE</sequence>
<reference evidence="4" key="3">
    <citation type="submission" date="2025-09" db="UniProtKB">
        <authorList>
            <consortium name="Ensembl"/>
        </authorList>
    </citation>
    <scope>IDENTIFICATION</scope>
    <source>
        <strain evidence="4">Isolate ISIS603380</strain>
    </source>
</reference>
<evidence type="ECO:0000256" key="3">
    <source>
        <dbReference type="SAM" id="Phobius"/>
    </source>
</evidence>
<accession>G3UER0</accession>
<dbReference type="InterPro" id="IPR019412">
    <property type="entry name" value="IML2/TPR_39"/>
</dbReference>
<dbReference type="Pfam" id="PF10300">
    <property type="entry name" value="Iml2-TPR_39"/>
    <property type="match status" value="2"/>
</dbReference>
<protein>
    <submittedName>
        <fullName evidence="4">Tetratricopeptide repeat domain 39A</fullName>
    </submittedName>
</protein>
<dbReference type="InterPro" id="IPR011990">
    <property type="entry name" value="TPR-like_helical_dom_sf"/>
</dbReference>
<comment type="similarity">
    <text evidence="1">Belongs to the TTC39 family.</text>
</comment>
<reference evidence="4 5" key="1">
    <citation type="submission" date="2009-06" db="EMBL/GenBank/DDBJ databases">
        <title>The Genome Sequence of Loxodonta africana (African elephant).</title>
        <authorList>
            <person name="Di Palma F."/>
            <person name="Heiman D."/>
            <person name="Young S."/>
            <person name="Johnson J."/>
            <person name="Lander E.S."/>
            <person name="Lindblad-Toh K."/>
        </authorList>
    </citation>
    <scope>NUCLEOTIDE SEQUENCE [LARGE SCALE GENOMIC DNA]</scope>
    <source>
        <strain evidence="4 5">Isolate ISIS603380</strain>
    </source>
</reference>
<evidence type="ECO:0000256" key="2">
    <source>
        <dbReference type="ARBA" id="ARBA00022803"/>
    </source>
</evidence>
<keyword evidence="5" id="KW-1185">Reference proteome</keyword>
<proteinExistence type="inferred from homology"/>
<reference evidence="4" key="2">
    <citation type="submission" date="2025-08" db="UniProtKB">
        <authorList>
            <consortium name="Ensembl"/>
        </authorList>
    </citation>
    <scope>IDENTIFICATION</scope>
    <source>
        <strain evidence="4">Isolate ISIS603380</strain>
    </source>
</reference>
<dbReference type="PANTHER" id="PTHR31859">
    <property type="entry name" value="TETRATRICOPEPTIDE REPEAT PROTEIN 39 FAMILY MEMBER"/>
    <property type="match status" value="1"/>
</dbReference>
<keyword evidence="2" id="KW-0802">TPR repeat</keyword>
<dbReference type="SUPFAM" id="SSF48452">
    <property type="entry name" value="TPR-like"/>
    <property type="match status" value="1"/>
</dbReference>
<keyword evidence="3" id="KW-1133">Transmembrane helix</keyword>
<dbReference type="PANTHER" id="PTHR31859:SF3">
    <property type="entry name" value="TETRATRICOPEPTIDE REPEAT PROTEIN 39A"/>
    <property type="match status" value="1"/>
</dbReference>
<evidence type="ECO:0000256" key="1">
    <source>
        <dbReference type="ARBA" id="ARBA00006400"/>
    </source>
</evidence>
<evidence type="ECO:0000313" key="5">
    <source>
        <dbReference type="Proteomes" id="UP000007646"/>
    </source>
</evidence>
<organism evidence="4 5">
    <name type="scientific">Loxodonta africana</name>
    <name type="common">African elephant</name>
    <dbReference type="NCBI Taxonomy" id="9785"/>
    <lineage>
        <taxon>Eukaryota</taxon>
        <taxon>Metazoa</taxon>
        <taxon>Chordata</taxon>
        <taxon>Craniata</taxon>
        <taxon>Vertebrata</taxon>
        <taxon>Euteleostomi</taxon>
        <taxon>Mammalia</taxon>
        <taxon>Eutheria</taxon>
        <taxon>Afrotheria</taxon>
        <taxon>Proboscidea</taxon>
        <taxon>Elephantidae</taxon>
        <taxon>Loxodonta</taxon>
    </lineage>
</organism>